<reference evidence="3 4" key="1">
    <citation type="submission" date="2014-02" db="EMBL/GenBank/DDBJ databases">
        <title>The small core and large imbalanced accessory genome model reveals a collaborative survival strategy of Sorangium cellulosum strains in nature.</title>
        <authorList>
            <person name="Han K."/>
            <person name="Peng R."/>
            <person name="Blom J."/>
            <person name="Li Y.-Z."/>
        </authorList>
    </citation>
    <scope>NUCLEOTIDE SEQUENCE [LARGE SCALE GENOMIC DNA]</scope>
    <source>
        <strain evidence="3 4">So0157-18</strain>
    </source>
</reference>
<dbReference type="PRINTS" id="PR00080">
    <property type="entry name" value="SDRFAMILY"/>
</dbReference>
<dbReference type="PRINTS" id="PR00081">
    <property type="entry name" value="GDHRDH"/>
</dbReference>
<dbReference type="AlphaFoldDB" id="A0A150PKD7"/>
<sequence>MTKLFDIAGRRAVVVGGTSGIGRAIALGLAEAGVHTVASGTRADRARAVVGEICERGVRSLEATCDVSDRASLDALRDSVVEALGGVDILVNCAGRTFRTPTAEVGDAEWNGLLDTNVTGMLRACQSFYHPLCESGRGRIVNIASLSSFVAFHEVAAYGASKAAVMALTRSLGAEWAKHGIRTNALVPGVFVTDLNRALLDGTPRGRELLARTPLGRFGETQELIGAALFLCSDAVSFITGTSIAVDGGFLASGVNQ</sequence>
<dbReference type="InterPro" id="IPR020904">
    <property type="entry name" value="Sc_DH/Rdtase_CS"/>
</dbReference>
<dbReference type="Gene3D" id="3.40.50.720">
    <property type="entry name" value="NAD(P)-binding Rossmann-like Domain"/>
    <property type="match status" value="1"/>
</dbReference>
<dbReference type="InterPro" id="IPR036291">
    <property type="entry name" value="NAD(P)-bd_dom_sf"/>
</dbReference>
<evidence type="ECO:0000313" key="3">
    <source>
        <dbReference type="EMBL" id="KYF56100.1"/>
    </source>
</evidence>
<dbReference type="PANTHER" id="PTHR42760:SF115">
    <property type="entry name" value="3-OXOACYL-[ACYL-CARRIER-PROTEIN] REDUCTASE FABG"/>
    <property type="match status" value="1"/>
</dbReference>
<protein>
    <submittedName>
        <fullName evidence="3">2-deoxy-D-gluconate 3-dehydrogenase</fullName>
    </submittedName>
</protein>
<dbReference type="InterPro" id="IPR002347">
    <property type="entry name" value="SDR_fam"/>
</dbReference>
<organism evidence="3 4">
    <name type="scientific">Sorangium cellulosum</name>
    <name type="common">Polyangium cellulosum</name>
    <dbReference type="NCBI Taxonomy" id="56"/>
    <lineage>
        <taxon>Bacteria</taxon>
        <taxon>Pseudomonadati</taxon>
        <taxon>Myxococcota</taxon>
        <taxon>Polyangia</taxon>
        <taxon>Polyangiales</taxon>
        <taxon>Polyangiaceae</taxon>
        <taxon>Sorangium</taxon>
    </lineage>
</organism>
<dbReference type="GO" id="GO:0016616">
    <property type="term" value="F:oxidoreductase activity, acting on the CH-OH group of donors, NAD or NADP as acceptor"/>
    <property type="evidence" value="ECO:0007669"/>
    <property type="project" value="TreeGrafter"/>
</dbReference>
<dbReference type="FunFam" id="3.40.50.720:FF:000084">
    <property type="entry name" value="Short-chain dehydrogenase reductase"/>
    <property type="match status" value="1"/>
</dbReference>
<dbReference type="SUPFAM" id="SSF51735">
    <property type="entry name" value="NAD(P)-binding Rossmann-fold domains"/>
    <property type="match status" value="1"/>
</dbReference>
<gene>
    <name evidence="3" type="ORF">BE04_02255</name>
</gene>
<dbReference type="EMBL" id="JELX01002237">
    <property type="protein sequence ID" value="KYF56100.1"/>
    <property type="molecule type" value="Genomic_DNA"/>
</dbReference>
<dbReference type="Proteomes" id="UP000075604">
    <property type="component" value="Unassembled WGS sequence"/>
</dbReference>
<name>A0A150PKD7_SORCE</name>
<comment type="similarity">
    <text evidence="1">Belongs to the short-chain dehydrogenases/reductases (SDR) family.</text>
</comment>
<evidence type="ECO:0000256" key="2">
    <source>
        <dbReference type="ARBA" id="ARBA00023002"/>
    </source>
</evidence>
<keyword evidence="2" id="KW-0560">Oxidoreductase</keyword>
<comment type="caution">
    <text evidence="3">The sequence shown here is derived from an EMBL/GenBank/DDBJ whole genome shotgun (WGS) entry which is preliminary data.</text>
</comment>
<accession>A0A150PKD7</accession>
<proteinExistence type="inferred from homology"/>
<evidence type="ECO:0000313" key="4">
    <source>
        <dbReference type="Proteomes" id="UP000075604"/>
    </source>
</evidence>
<dbReference type="PANTHER" id="PTHR42760">
    <property type="entry name" value="SHORT-CHAIN DEHYDROGENASES/REDUCTASES FAMILY MEMBER"/>
    <property type="match status" value="1"/>
</dbReference>
<dbReference type="Pfam" id="PF13561">
    <property type="entry name" value="adh_short_C2"/>
    <property type="match status" value="1"/>
</dbReference>
<evidence type="ECO:0000256" key="1">
    <source>
        <dbReference type="ARBA" id="ARBA00006484"/>
    </source>
</evidence>
<dbReference type="PROSITE" id="PS00061">
    <property type="entry name" value="ADH_SHORT"/>
    <property type="match status" value="1"/>
</dbReference>